<dbReference type="GO" id="GO:0004557">
    <property type="term" value="F:alpha-galactosidase activity"/>
    <property type="evidence" value="ECO:0007669"/>
    <property type="project" value="UniProtKB-UniRule"/>
</dbReference>
<dbReference type="FunFam" id="3.20.20.70:FF:000118">
    <property type="entry name" value="Alpha-galactosidase"/>
    <property type="match status" value="1"/>
</dbReference>
<evidence type="ECO:0000313" key="12">
    <source>
        <dbReference type="Proteomes" id="UP000183788"/>
    </source>
</evidence>
<dbReference type="SUPFAM" id="SSF51445">
    <property type="entry name" value="(Trans)glycosidases"/>
    <property type="match status" value="1"/>
</dbReference>
<feature type="binding site" evidence="7">
    <location>
        <begin position="460"/>
        <end position="464"/>
    </location>
    <ligand>
        <name>substrate</name>
    </ligand>
</feature>
<dbReference type="PIRSF" id="PIRSF005536">
    <property type="entry name" value="Agal"/>
    <property type="match status" value="1"/>
</dbReference>
<dbReference type="InterPro" id="IPR031704">
    <property type="entry name" value="Glyco_hydro_36_N"/>
</dbReference>
<evidence type="ECO:0000256" key="2">
    <source>
        <dbReference type="ARBA" id="ARBA00012755"/>
    </source>
</evidence>
<sequence length="717" mass="82035">MIKQVSIALIIFCCLPGIRLFAQERFTVGTDHLQLDFEVDGKGRLLQKYFGPTLADGGDQLRPLERWEAYTPAGTNNLFEPAIQVTHTDGNPSLELLYNTRNTVKTDDNVTATTITLRDPKYPFTVLLHVNTYAKEDVFKVWTEISHKEKGAVVLANFASSMLHFNAHKYYLTNFHGDWAEEMKMDENELTSGIKILDSKLGTRADMYQMPFYMVSLDEPSTETHGAVMAGTLAWTGNFRFAFEVDELNMLRVISGMNTYASQYKLQPDQPFETPAFIFSYSQNGRGTISHNFHRWGAKYGVIDGEQPRTVLLNNWEATGFDFNEEKLTALFGDAHKLGADLFLLDDGWFGNKYPRNADNAGLGDWQEMQAKLPHGLGYLVKTAAENKVKFGIWLEPEMVNPASDLYHQHPDWILKLPNRSEDYYRNQLVLDLVNPKVQDFVYSIVDNMMTANPGIAYIKWDCNRMITNAYSPYLKDNQSALYIEYTRSLYQVLKRIRGKYPHLAIMLCSGGGGRVDYGALQYFSEFWASDNTDPFERVFIQWGYSYFFPSFTVADHVTSWGRQSLKFRTDVAMMGRLGYDINLDKFTADEWAFSQQAVANYKRLQPVLAHGDLYRLISPYHENRAVLMYVDPAKTKSVLFAYNLHTRFGENFAPVKLQGLDPRRQYRVTEINLKPGEESHLYEHNKIFSGDYLMKAGINVSGHEPLSSKVLEIVAE</sequence>
<evidence type="ECO:0000256" key="5">
    <source>
        <dbReference type="PIRNR" id="PIRNR005536"/>
    </source>
</evidence>
<keyword evidence="13" id="KW-1185">Reference proteome</keyword>
<reference evidence="10 12" key="1">
    <citation type="submission" date="2016-11" db="EMBL/GenBank/DDBJ databases">
        <authorList>
            <person name="Jaros S."/>
            <person name="Januszkiewicz K."/>
            <person name="Wedrychowicz H."/>
        </authorList>
    </citation>
    <scope>NUCLEOTIDE SEQUENCE [LARGE SCALE GENOMIC DNA]</scope>
    <source>
        <strain evidence="10 12">DSM 784</strain>
    </source>
</reference>
<dbReference type="CDD" id="cd14791">
    <property type="entry name" value="GH36"/>
    <property type="match status" value="1"/>
</dbReference>
<protein>
    <recommendedName>
        <fullName evidence="2 5">Alpha-galactosidase</fullName>
        <ecNumber evidence="2 5">3.2.1.22</ecNumber>
    </recommendedName>
</protein>
<dbReference type="InterPro" id="IPR013780">
    <property type="entry name" value="Glyco_hydro_b"/>
</dbReference>
<dbReference type="InterPro" id="IPR038417">
    <property type="entry name" value="Alpga-gal_N_sf"/>
</dbReference>
<dbReference type="PANTHER" id="PTHR43053">
    <property type="entry name" value="GLYCOSIDASE FAMILY 31"/>
    <property type="match status" value="1"/>
</dbReference>
<dbReference type="PRINTS" id="PR00743">
    <property type="entry name" value="GLHYDRLASE36"/>
</dbReference>
<evidence type="ECO:0000256" key="4">
    <source>
        <dbReference type="ARBA" id="ARBA00023295"/>
    </source>
</evidence>
<feature type="domain" description="Glycosyl hydrolase family 36 C-terminal" evidence="8">
    <location>
        <begin position="626"/>
        <end position="713"/>
    </location>
</feature>
<dbReference type="EC" id="3.2.1.22" evidence="2 5"/>
<feature type="binding site" evidence="7">
    <location>
        <position position="179"/>
    </location>
    <ligand>
        <name>substrate</name>
    </ligand>
</feature>
<dbReference type="PANTHER" id="PTHR43053:SF3">
    <property type="entry name" value="ALPHA-GALACTOSIDASE C-RELATED"/>
    <property type="match status" value="1"/>
</dbReference>
<comment type="similarity">
    <text evidence="5">Belongs to the glycosyl hydrolase.</text>
</comment>
<dbReference type="Proteomes" id="UP000183788">
    <property type="component" value="Unassembled WGS sequence"/>
</dbReference>
<dbReference type="Pfam" id="PF16875">
    <property type="entry name" value="Glyco_hydro_36N"/>
    <property type="match status" value="1"/>
</dbReference>
<dbReference type="EMBL" id="FPIZ01000003">
    <property type="protein sequence ID" value="SFW33755.1"/>
    <property type="molecule type" value="Genomic_DNA"/>
</dbReference>
<dbReference type="EMBL" id="CP140154">
    <property type="protein sequence ID" value="WQG91094.1"/>
    <property type="molecule type" value="Genomic_DNA"/>
</dbReference>
<dbReference type="Proteomes" id="UP001326715">
    <property type="component" value="Chromosome"/>
</dbReference>
<dbReference type="Pfam" id="PF02065">
    <property type="entry name" value="Melibiase"/>
    <property type="match status" value="1"/>
</dbReference>
<evidence type="ECO:0000256" key="3">
    <source>
        <dbReference type="ARBA" id="ARBA00022801"/>
    </source>
</evidence>
<dbReference type="InterPro" id="IPR050985">
    <property type="entry name" value="Alpha-glycosidase_related"/>
</dbReference>
<feature type="active site" description="Nucleophile" evidence="6">
    <location>
        <position position="462"/>
    </location>
</feature>
<evidence type="ECO:0000313" key="10">
    <source>
        <dbReference type="EMBL" id="SFW33755.1"/>
    </source>
</evidence>
<evidence type="ECO:0000313" key="13">
    <source>
        <dbReference type="Proteomes" id="UP001326715"/>
    </source>
</evidence>
<keyword evidence="4 5" id="KW-0326">Glycosidase</keyword>
<reference evidence="11 13" key="2">
    <citation type="submission" date="2023-11" db="EMBL/GenBank/DDBJ databases">
        <title>MicrobeMod: A computational toolkit for identifying prokaryotic methylation and restriction-modification with nanopore sequencing.</title>
        <authorList>
            <person name="Crits-Christoph A."/>
            <person name="Kang S.C."/>
            <person name="Lee H."/>
            <person name="Ostrov N."/>
        </authorList>
    </citation>
    <scope>NUCLEOTIDE SEQUENCE [LARGE SCALE GENOMIC DNA]</scope>
    <source>
        <strain evidence="11 13">ATCC 23090</strain>
    </source>
</reference>
<feature type="binding site" evidence="7">
    <location>
        <position position="426"/>
    </location>
    <ligand>
        <name>substrate</name>
    </ligand>
</feature>
<evidence type="ECO:0000256" key="7">
    <source>
        <dbReference type="PIRSR" id="PIRSR005536-2"/>
    </source>
</evidence>
<dbReference type="InterPro" id="IPR002252">
    <property type="entry name" value="Glyco_hydro_36"/>
</dbReference>
<dbReference type="InterPro" id="IPR013785">
    <property type="entry name" value="Aldolase_TIM"/>
</dbReference>
<evidence type="ECO:0000256" key="6">
    <source>
        <dbReference type="PIRSR" id="PIRSR005536-1"/>
    </source>
</evidence>
<name>A0A1K1NEI5_9BACT</name>
<keyword evidence="3 5" id="KW-0378">Hydrolase</keyword>
<evidence type="ECO:0000259" key="9">
    <source>
        <dbReference type="Pfam" id="PF16875"/>
    </source>
</evidence>
<feature type="binding site" evidence="7">
    <location>
        <begin position="346"/>
        <end position="347"/>
    </location>
    <ligand>
        <name>substrate</name>
    </ligand>
</feature>
<comment type="catalytic activity">
    <reaction evidence="1 5">
        <text>Hydrolysis of terminal, non-reducing alpha-D-galactose residues in alpha-D-galactosides, including galactose oligosaccharides, galactomannans and galactolipids.</text>
        <dbReference type="EC" id="3.2.1.22"/>
    </reaction>
</comment>
<dbReference type="Gene3D" id="2.60.40.1180">
    <property type="entry name" value="Golgi alpha-mannosidase II"/>
    <property type="match status" value="1"/>
</dbReference>
<dbReference type="Gene3D" id="2.70.98.60">
    <property type="entry name" value="alpha-galactosidase from lactobacil brevis"/>
    <property type="match status" value="1"/>
</dbReference>
<feature type="binding site" evidence="7">
    <location>
        <position position="531"/>
    </location>
    <ligand>
        <name>substrate</name>
    </ligand>
</feature>
<feature type="binding site" evidence="7">
    <location>
        <position position="509"/>
    </location>
    <ligand>
        <name>substrate</name>
    </ligand>
</feature>
<dbReference type="Pfam" id="PF16874">
    <property type="entry name" value="Glyco_hydro_36C"/>
    <property type="match status" value="1"/>
</dbReference>
<dbReference type="AlphaFoldDB" id="A0A1K1NEI5"/>
<dbReference type="GO" id="GO:0016052">
    <property type="term" value="P:carbohydrate catabolic process"/>
    <property type="evidence" value="ECO:0007669"/>
    <property type="project" value="InterPro"/>
</dbReference>
<proteinExistence type="inferred from homology"/>
<organism evidence="10 12">
    <name type="scientific">Chitinophaga sancti</name>
    <dbReference type="NCBI Taxonomy" id="1004"/>
    <lineage>
        <taxon>Bacteria</taxon>
        <taxon>Pseudomonadati</taxon>
        <taxon>Bacteroidota</taxon>
        <taxon>Chitinophagia</taxon>
        <taxon>Chitinophagales</taxon>
        <taxon>Chitinophagaceae</taxon>
        <taxon>Chitinophaga</taxon>
    </lineage>
</organism>
<dbReference type="Gene3D" id="3.20.20.70">
    <property type="entry name" value="Aldolase class I"/>
    <property type="match status" value="1"/>
</dbReference>
<gene>
    <name evidence="10" type="ORF">SAMN05661012_01250</name>
    <name evidence="11" type="ORF">SR876_06260</name>
</gene>
<dbReference type="RefSeq" id="WP_072357936.1">
    <property type="nucleotide sequence ID" value="NZ_CP139972.1"/>
</dbReference>
<evidence type="ECO:0000313" key="11">
    <source>
        <dbReference type="EMBL" id="WQG91094.1"/>
    </source>
</evidence>
<dbReference type="InterPro" id="IPR017853">
    <property type="entry name" value="GH"/>
</dbReference>
<evidence type="ECO:0000259" key="8">
    <source>
        <dbReference type="Pfam" id="PF16874"/>
    </source>
</evidence>
<dbReference type="STRING" id="1004.SAMN05661012_01250"/>
<dbReference type="InterPro" id="IPR031705">
    <property type="entry name" value="Glyco_hydro_36_C"/>
</dbReference>
<feature type="domain" description="Glycosyl hydrolase family 36 N-terminal" evidence="9">
    <location>
        <begin position="65"/>
        <end position="267"/>
    </location>
</feature>
<evidence type="ECO:0000256" key="1">
    <source>
        <dbReference type="ARBA" id="ARBA00001255"/>
    </source>
</evidence>
<feature type="active site" description="Proton donor" evidence="6">
    <location>
        <position position="531"/>
    </location>
</feature>
<accession>A0A1K1NEI5</accession>